<keyword evidence="4" id="KW-0863">Zinc-finger</keyword>
<sequence length="382" mass="42865">MNSCLSIIGTISIISLLSNIPEEIQTIRIITTKTCLPGVPKLSTGREILPHPKRVYRMSDVIATLVEMGFSKTRAEQAVATTRTTDVQVAMDWILSNEDDPIVEPVAETSDSNILEPPEKDTTTDEDKVQPDETDTSTPLVAKSIRCDECGKLFAGGTDVEVHASKTGHENFSESSEERKPLTEEEKKEQLARIEAKLKQRRLEREAKEKVEEKERELHRIKSGKEILEAKKRHEELETKKLLELRRKEKEETRLAKERVKAQIEQDKIARRLKFGGGPPIEKVDSVPDTTVVSQKTSQPQNYSEVKLQIRLTNGSTLTHTFGAKEPLAAVRLYVQINRTDEAGPFTLMTPFPRHVFGPDDFDKPLDLLGLAPTAVLIVSKA</sequence>
<reference evidence="9" key="1">
    <citation type="submission" date="2023-05" db="EMBL/GenBank/DDBJ databases">
        <authorList>
            <person name="Nardi F."/>
            <person name="Carapelli A."/>
            <person name="Cucini C."/>
        </authorList>
    </citation>
    <scope>NUCLEOTIDE SEQUENCE</scope>
    <source>
        <strain evidence="9">DMR45628</strain>
        <tissue evidence="9">Testes</tissue>
    </source>
</reference>
<dbReference type="InterPro" id="IPR009060">
    <property type="entry name" value="UBA-like_sf"/>
</dbReference>
<dbReference type="GO" id="GO:0005737">
    <property type="term" value="C:cytoplasm"/>
    <property type="evidence" value="ECO:0007669"/>
    <property type="project" value="UniProtKB-SubCell"/>
</dbReference>
<evidence type="ECO:0000313" key="10">
    <source>
        <dbReference type="Proteomes" id="UP001458880"/>
    </source>
</evidence>
<gene>
    <name evidence="9" type="ORF">QE152_g9471</name>
</gene>
<evidence type="ECO:0000256" key="2">
    <source>
        <dbReference type="ARBA" id="ARBA00022490"/>
    </source>
</evidence>
<evidence type="ECO:0000256" key="1">
    <source>
        <dbReference type="ARBA" id="ARBA00004496"/>
    </source>
</evidence>
<dbReference type="Pfam" id="PF00789">
    <property type="entry name" value="UBX"/>
    <property type="match status" value="1"/>
</dbReference>
<evidence type="ECO:0000256" key="3">
    <source>
        <dbReference type="ARBA" id="ARBA00023054"/>
    </source>
</evidence>
<keyword evidence="2" id="KW-0963">Cytoplasm</keyword>
<comment type="caution">
    <text evidence="9">The sequence shown here is derived from an EMBL/GenBank/DDBJ whole genome shotgun (WGS) entry which is preliminary data.</text>
</comment>
<feature type="domain" description="C2H2-type" evidence="8">
    <location>
        <begin position="145"/>
        <end position="174"/>
    </location>
</feature>
<reference evidence="9 10" key="2">
    <citation type="journal article" date="2024" name="BMC Genomics">
        <title>De novo assembly and annotation of Popillia japonica's genome with initial clues to its potential as an invasive pest.</title>
        <authorList>
            <person name="Cucini C."/>
            <person name="Boschi S."/>
            <person name="Funari R."/>
            <person name="Cardaioli E."/>
            <person name="Iannotti N."/>
            <person name="Marturano G."/>
            <person name="Paoli F."/>
            <person name="Bruttini M."/>
            <person name="Carapelli A."/>
            <person name="Frati F."/>
            <person name="Nardi F."/>
        </authorList>
    </citation>
    <scope>NUCLEOTIDE SEQUENCE [LARGE SCALE GENOMIC DNA]</scope>
    <source>
        <strain evidence="9">DMR45628</strain>
    </source>
</reference>
<name>A0AAW1LY79_POPJA</name>
<dbReference type="EMBL" id="JASPKY010000081">
    <property type="protein sequence ID" value="KAK9738892.1"/>
    <property type="molecule type" value="Genomic_DNA"/>
</dbReference>
<dbReference type="GO" id="GO:0036435">
    <property type="term" value="F:K48-linked polyubiquitin modification-dependent protein binding"/>
    <property type="evidence" value="ECO:0007669"/>
    <property type="project" value="TreeGrafter"/>
</dbReference>
<dbReference type="GO" id="GO:0032435">
    <property type="term" value="P:negative regulation of proteasomal ubiquitin-dependent protein catabolic process"/>
    <property type="evidence" value="ECO:0007669"/>
    <property type="project" value="TreeGrafter"/>
</dbReference>
<feature type="region of interest" description="Disordered" evidence="5">
    <location>
        <begin position="165"/>
        <end position="188"/>
    </location>
</feature>
<keyword evidence="4" id="KW-0479">Metal-binding</keyword>
<dbReference type="PANTHER" id="PTHR46340:SF1">
    <property type="entry name" value="UBX DOMAIN-CONTAINING PROTEIN 1"/>
    <property type="match status" value="1"/>
</dbReference>
<dbReference type="PROSITE" id="PS50030">
    <property type="entry name" value="UBA"/>
    <property type="match status" value="1"/>
</dbReference>
<dbReference type="InterPro" id="IPR013087">
    <property type="entry name" value="Znf_C2H2_type"/>
</dbReference>
<evidence type="ECO:0000259" key="7">
    <source>
        <dbReference type="PROSITE" id="PS50033"/>
    </source>
</evidence>
<comment type="subcellular location">
    <subcellularLocation>
        <location evidence="1">Cytoplasm</location>
    </subcellularLocation>
</comment>
<dbReference type="InterPro" id="IPR015940">
    <property type="entry name" value="UBA"/>
</dbReference>
<dbReference type="GO" id="GO:0008270">
    <property type="term" value="F:zinc ion binding"/>
    <property type="evidence" value="ECO:0007669"/>
    <property type="project" value="UniProtKB-KW"/>
</dbReference>
<keyword evidence="3" id="KW-0175">Coiled coil</keyword>
<dbReference type="InterPro" id="IPR001012">
    <property type="entry name" value="UBX_dom"/>
</dbReference>
<dbReference type="AlphaFoldDB" id="A0AAW1LY79"/>
<evidence type="ECO:0000259" key="8">
    <source>
        <dbReference type="PROSITE" id="PS50157"/>
    </source>
</evidence>
<feature type="domain" description="UBA" evidence="6">
    <location>
        <begin position="56"/>
        <end position="97"/>
    </location>
</feature>
<dbReference type="Pfam" id="PF24560">
    <property type="entry name" value="zf-C2H2_OTU1_C"/>
    <property type="match status" value="1"/>
</dbReference>
<feature type="compositionally biased region" description="Basic and acidic residues" evidence="5">
    <location>
        <begin position="117"/>
        <end position="131"/>
    </location>
</feature>
<proteinExistence type="predicted"/>
<dbReference type="EMBL" id="JASPKY010000081">
    <property type="protein sequence ID" value="KAK9738891.1"/>
    <property type="molecule type" value="Genomic_DNA"/>
</dbReference>
<evidence type="ECO:0000259" key="6">
    <source>
        <dbReference type="PROSITE" id="PS50030"/>
    </source>
</evidence>
<dbReference type="Gene3D" id="3.10.20.90">
    <property type="entry name" value="Phosphatidylinositol 3-kinase Catalytic Subunit, Chain A, domain 1"/>
    <property type="match status" value="1"/>
</dbReference>
<dbReference type="SUPFAM" id="SSF46934">
    <property type="entry name" value="UBA-like"/>
    <property type="match status" value="1"/>
</dbReference>
<dbReference type="PANTHER" id="PTHR46340">
    <property type="entry name" value="UBX DOMAIN-CONTAINING PROTEIN 1"/>
    <property type="match status" value="1"/>
</dbReference>
<feature type="domain" description="UBX" evidence="7">
    <location>
        <begin position="301"/>
        <end position="379"/>
    </location>
</feature>
<organism evidence="9 10">
    <name type="scientific">Popillia japonica</name>
    <name type="common">Japanese beetle</name>
    <dbReference type="NCBI Taxonomy" id="7064"/>
    <lineage>
        <taxon>Eukaryota</taxon>
        <taxon>Metazoa</taxon>
        <taxon>Ecdysozoa</taxon>
        <taxon>Arthropoda</taxon>
        <taxon>Hexapoda</taxon>
        <taxon>Insecta</taxon>
        <taxon>Pterygota</taxon>
        <taxon>Neoptera</taxon>
        <taxon>Endopterygota</taxon>
        <taxon>Coleoptera</taxon>
        <taxon>Polyphaga</taxon>
        <taxon>Scarabaeiformia</taxon>
        <taxon>Scarabaeidae</taxon>
        <taxon>Rutelinae</taxon>
        <taxon>Popillia</taxon>
    </lineage>
</organism>
<evidence type="ECO:0000313" key="9">
    <source>
        <dbReference type="EMBL" id="KAK9738892.1"/>
    </source>
</evidence>
<dbReference type="InterPro" id="IPR029071">
    <property type="entry name" value="Ubiquitin-like_domsf"/>
</dbReference>
<dbReference type="SUPFAM" id="SSF54236">
    <property type="entry name" value="Ubiquitin-like"/>
    <property type="match status" value="1"/>
</dbReference>
<dbReference type="PROSITE" id="PS50033">
    <property type="entry name" value="UBX"/>
    <property type="match status" value="1"/>
</dbReference>
<accession>A0AAW1LY79</accession>
<feature type="region of interest" description="Disordered" evidence="5">
    <location>
        <begin position="102"/>
        <end position="138"/>
    </location>
</feature>
<dbReference type="PROSITE" id="PS00028">
    <property type="entry name" value="ZINC_FINGER_C2H2_1"/>
    <property type="match status" value="1"/>
</dbReference>
<dbReference type="GO" id="GO:1903094">
    <property type="term" value="P:negative regulation of protein K48-linked deubiquitination"/>
    <property type="evidence" value="ECO:0007669"/>
    <property type="project" value="TreeGrafter"/>
</dbReference>
<protein>
    <submittedName>
        <fullName evidence="9">UBX domain</fullName>
    </submittedName>
</protein>
<evidence type="ECO:0000256" key="4">
    <source>
        <dbReference type="PROSITE-ProRule" id="PRU00042"/>
    </source>
</evidence>
<dbReference type="Gene3D" id="1.10.8.10">
    <property type="entry name" value="DNA helicase RuvA subunit, C-terminal domain"/>
    <property type="match status" value="1"/>
</dbReference>
<dbReference type="InterPro" id="IPR057766">
    <property type="entry name" value="Znf-C2H2_OTU1-like_C"/>
</dbReference>
<evidence type="ECO:0000256" key="5">
    <source>
        <dbReference type="SAM" id="MobiDB-lite"/>
    </source>
</evidence>
<dbReference type="Pfam" id="PF22562">
    <property type="entry name" value="UBA_7"/>
    <property type="match status" value="1"/>
</dbReference>
<dbReference type="GO" id="GO:0031397">
    <property type="term" value="P:negative regulation of protein ubiquitination"/>
    <property type="evidence" value="ECO:0007669"/>
    <property type="project" value="TreeGrafter"/>
</dbReference>
<keyword evidence="4" id="KW-0862">Zinc</keyword>
<dbReference type="GO" id="GO:0005634">
    <property type="term" value="C:nucleus"/>
    <property type="evidence" value="ECO:0007669"/>
    <property type="project" value="TreeGrafter"/>
</dbReference>
<dbReference type="Proteomes" id="UP001458880">
    <property type="component" value="Unassembled WGS sequence"/>
</dbReference>
<dbReference type="PROSITE" id="PS50157">
    <property type="entry name" value="ZINC_FINGER_C2H2_2"/>
    <property type="match status" value="1"/>
</dbReference>
<keyword evidence="10" id="KW-1185">Reference proteome</keyword>
<dbReference type="SMART" id="SM00166">
    <property type="entry name" value="UBX"/>
    <property type="match status" value="1"/>
</dbReference>